<keyword evidence="4" id="KW-0804">Transcription</keyword>
<keyword evidence="2" id="KW-0805">Transcription regulation</keyword>
<protein>
    <recommendedName>
        <fullName evidence="7">Antitermination protein Q</fullName>
    </recommendedName>
</protein>
<dbReference type="InterPro" id="IPR010534">
    <property type="entry name" value="Phage_933W_GpQ"/>
</dbReference>
<accession>A0AAV5NQH7</accession>
<sequence length="118" mass="13069">MAELITHNTPWLLEQWGRWARVNSDLTVGYPSITTFTKLLGSTLPSPLINDDDAMLVDSAVARLNHRDEEMGQAVVLFYTGGSNVSQVARWLDIDRRRADVLVKSGTAWVDAAIDNVA</sequence>
<organism evidence="5 6">
    <name type="scientific">Vibrio penaeicida</name>
    <dbReference type="NCBI Taxonomy" id="104609"/>
    <lineage>
        <taxon>Bacteria</taxon>
        <taxon>Pseudomonadati</taxon>
        <taxon>Pseudomonadota</taxon>
        <taxon>Gammaproteobacteria</taxon>
        <taxon>Vibrionales</taxon>
        <taxon>Vibrionaceae</taxon>
        <taxon>Vibrio</taxon>
    </lineage>
</organism>
<keyword evidence="6" id="KW-1185">Reference proteome</keyword>
<evidence type="ECO:0000313" key="5">
    <source>
        <dbReference type="EMBL" id="GLQ72723.1"/>
    </source>
</evidence>
<keyword evidence="3" id="KW-0238">DNA-binding</keyword>
<dbReference type="GO" id="GO:0003677">
    <property type="term" value="F:DNA binding"/>
    <property type="evidence" value="ECO:0007669"/>
    <property type="project" value="UniProtKB-KW"/>
</dbReference>
<evidence type="ECO:0000256" key="3">
    <source>
        <dbReference type="ARBA" id="ARBA00023125"/>
    </source>
</evidence>
<dbReference type="EMBL" id="BSNX01000020">
    <property type="protein sequence ID" value="GLQ72723.1"/>
    <property type="molecule type" value="Genomic_DNA"/>
</dbReference>
<gene>
    <name evidence="5" type="ORF">GCM10007932_20830</name>
</gene>
<evidence type="ECO:0000256" key="2">
    <source>
        <dbReference type="ARBA" id="ARBA00023015"/>
    </source>
</evidence>
<evidence type="ECO:0000313" key="6">
    <source>
        <dbReference type="Proteomes" id="UP001156690"/>
    </source>
</evidence>
<dbReference type="Proteomes" id="UP001156690">
    <property type="component" value="Unassembled WGS sequence"/>
</dbReference>
<proteinExistence type="inferred from homology"/>
<dbReference type="Pfam" id="PF06530">
    <property type="entry name" value="Phage_antitermQ"/>
    <property type="match status" value="1"/>
</dbReference>
<dbReference type="AlphaFoldDB" id="A0AAV5NQH7"/>
<comment type="similarity">
    <text evidence="1">Belongs to the phage antitermination Q type 1 family.</text>
</comment>
<evidence type="ECO:0008006" key="7">
    <source>
        <dbReference type="Google" id="ProtNLM"/>
    </source>
</evidence>
<evidence type="ECO:0000256" key="1">
    <source>
        <dbReference type="ARBA" id="ARBA00010234"/>
    </source>
</evidence>
<comment type="caution">
    <text evidence="5">The sequence shown here is derived from an EMBL/GenBank/DDBJ whole genome shotgun (WGS) entry which is preliminary data.</text>
</comment>
<dbReference type="GO" id="GO:0060567">
    <property type="term" value="P:negative regulation of termination of DNA-templated transcription"/>
    <property type="evidence" value="ECO:0007669"/>
    <property type="project" value="InterPro"/>
</dbReference>
<evidence type="ECO:0000256" key="4">
    <source>
        <dbReference type="ARBA" id="ARBA00023163"/>
    </source>
</evidence>
<reference evidence="6" key="1">
    <citation type="journal article" date="2019" name="Int. J. Syst. Evol. Microbiol.">
        <title>The Global Catalogue of Microorganisms (GCM) 10K type strain sequencing project: providing services to taxonomists for standard genome sequencing and annotation.</title>
        <authorList>
            <consortium name="The Broad Institute Genomics Platform"/>
            <consortium name="The Broad Institute Genome Sequencing Center for Infectious Disease"/>
            <person name="Wu L."/>
            <person name="Ma J."/>
        </authorList>
    </citation>
    <scope>NUCLEOTIDE SEQUENCE [LARGE SCALE GENOMIC DNA]</scope>
    <source>
        <strain evidence="6">NBRC 15640</strain>
    </source>
</reference>
<dbReference type="RefSeq" id="WP_126608210.1">
    <property type="nucleotide sequence ID" value="NZ_AP025144.1"/>
</dbReference>
<name>A0AAV5NQH7_9VIBR</name>